<feature type="transmembrane region" description="Helical" evidence="10">
    <location>
        <begin position="310"/>
        <end position="336"/>
    </location>
</feature>
<evidence type="ECO:0000256" key="10">
    <source>
        <dbReference type="SAM" id="Phobius"/>
    </source>
</evidence>
<evidence type="ECO:0008006" key="13">
    <source>
        <dbReference type="Google" id="ProtNLM"/>
    </source>
</evidence>
<evidence type="ECO:0000256" key="4">
    <source>
        <dbReference type="ARBA" id="ARBA00022692"/>
    </source>
</evidence>
<sequence>MLSEDDSDLESGGNPNAPRRNNSVPQSRWTKCRSSLHIQVPIVVSIALGAYFGVGIRVLLTEFAKTLSSSQAELLELLGFSYFLPNVVGCFVMGFAVRWKPLLRDQFAVYFSGIMTGFCGCCTTFASWDLGVAAMFVHGRWLNAFLMLFVQIASAISSFRCGYHAGEGLVQYFTVNLYKFRKPPVDMNQLKLNLERNISCMRSVKANVFGQLVSRRVRATEQALVISRDACTELISEIAQVEQDFHRVQHNAMQWALTGVFVTVWLWVVPFVGFSNYASSRLLALSFGPFGALLRYYLSLNNSKPKWKHFPFYTFLPNFVASILSCVMEVIGSSIAADHVAGSDAFKAYILFGEGAIQVGFLGSLSTVSSWVNELDGLSSRRFYWAYRYAFVSVVISQLASIFVLGMYQAYGNGPLLI</sequence>
<comment type="catalytic activity">
    <reaction evidence="8">
        <text>fluoride(in) = fluoride(out)</text>
        <dbReference type="Rhea" id="RHEA:76159"/>
        <dbReference type="ChEBI" id="CHEBI:17051"/>
    </reaction>
    <physiologicalReaction direction="left-to-right" evidence="8">
        <dbReference type="Rhea" id="RHEA:76160"/>
    </physiologicalReaction>
</comment>
<dbReference type="PANTHER" id="PTHR28259">
    <property type="entry name" value="FLUORIDE EXPORT PROTEIN 1-RELATED"/>
    <property type="match status" value="1"/>
</dbReference>
<dbReference type="Pfam" id="PF02537">
    <property type="entry name" value="CRCB"/>
    <property type="match status" value="2"/>
</dbReference>
<dbReference type="GO" id="GO:1903425">
    <property type="term" value="F:fluoride transmembrane transporter activity"/>
    <property type="evidence" value="ECO:0007669"/>
    <property type="project" value="TreeGrafter"/>
</dbReference>
<dbReference type="Proteomes" id="UP000019132">
    <property type="component" value="Unassembled WGS sequence"/>
</dbReference>
<evidence type="ECO:0000256" key="3">
    <source>
        <dbReference type="ARBA" id="ARBA00022475"/>
    </source>
</evidence>
<organism evidence="11 12">
    <name type="scientific">Globisporangium ultimum (strain ATCC 200006 / CBS 805.95 / DAOM BR144)</name>
    <name type="common">Pythium ultimum</name>
    <dbReference type="NCBI Taxonomy" id="431595"/>
    <lineage>
        <taxon>Eukaryota</taxon>
        <taxon>Sar</taxon>
        <taxon>Stramenopiles</taxon>
        <taxon>Oomycota</taxon>
        <taxon>Peronosporomycetes</taxon>
        <taxon>Pythiales</taxon>
        <taxon>Pythiaceae</taxon>
        <taxon>Globisporangium</taxon>
    </lineage>
</organism>
<dbReference type="VEuPathDB" id="FungiDB:PYU1_G005683"/>
<evidence type="ECO:0000256" key="2">
    <source>
        <dbReference type="ARBA" id="ARBA00004651"/>
    </source>
</evidence>
<name>K3WL52_GLOUD</name>
<evidence type="ECO:0000256" key="9">
    <source>
        <dbReference type="SAM" id="MobiDB-lite"/>
    </source>
</evidence>
<reference evidence="12" key="2">
    <citation type="submission" date="2010-04" db="EMBL/GenBank/DDBJ databases">
        <authorList>
            <person name="Buell R."/>
            <person name="Hamilton J."/>
            <person name="Hostetler J."/>
        </authorList>
    </citation>
    <scope>NUCLEOTIDE SEQUENCE [LARGE SCALE GENOMIC DNA]</scope>
    <source>
        <strain evidence="12">DAOM:BR144</strain>
    </source>
</reference>
<dbReference type="PANTHER" id="PTHR28259:SF1">
    <property type="entry name" value="FLUORIDE EXPORT PROTEIN 1-RELATED"/>
    <property type="match status" value="1"/>
</dbReference>
<comment type="function">
    <text evidence="1">Fluoride channel required for the rapid expulsion of cytoplasmic fluoride.</text>
</comment>
<feature type="transmembrane region" description="Helical" evidence="10">
    <location>
        <begin position="280"/>
        <end position="298"/>
    </location>
</feature>
<evidence type="ECO:0000256" key="5">
    <source>
        <dbReference type="ARBA" id="ARBA00022989"/>
    </source>
</evidence>
<evidence type="ECO:0000256" key="7">
    <source>
        <dbReference type="ARBA" id="ARBA00035120"/>
    </source>
</evidence>
<accession>K3WL52</accession>
<feature type="transmembrane region" description="Helical" evidence="10">
    <location>
        <begin position="348"/>
        <end position="368"/>
    </location>
</feature>
<keyword evidence="6 10" id="KW-0472">Membrane</keyword>
<keyword evidence="12" id="KW-1185">Reference proteome</keyword>
<keyword evidence="5 10" id="KW-1133">Transmembrane helix</keyword>
<feature type="transmembrane region" description="Helical" evidence="10">
    <location>
        <begin position="389"/>
        <end position="411"/>
    </location>
</feature>
<protein>
    <recommendedName>
        <fullName evidence="13">Fluoride ion transporter CrcB</fullName>
    </recommendedName>
</protein>
<proteinExistence type="inferred from homology"/>
<dbReference type="GO" id="GO:0005886">
    <property type="term" value="C:plasma membrane"/>
    <property type="evidence" value="ECO:0007669"/>
    <property type="project" value="UniProtKB-SubCell"/>
</dbReference>
<dbReference type="InParanoid" id="K3WL52"/>
<reference evidence="11" key="3">
    <citation type="submission" date="2015-02" db="UniProtKB">
        <authorList>
            <consortium name="EnsemblProtists"/>
        </authorList>
    </citation>
    <scope>IDENTIFICATION</scope>
    <source>
        <strain evidence="11">DAOM BR144</strain>
    </source>
</reference>
<reference evidence="12" key="1">
    <citation type="journal article" date="2010" name="Genome Biol.">
        <title>Genome sequence of the necrotrophic plant pathogen Pythium ultimum reveals original pathogenicity mechanisms and effector repertoire.</title>
        <authorList>
            <person name="Levesque C.A."/>
            <person name="Brouwer H."/>
            <person name="Cano L."/>
            <person name="Hamilton J.P."/>
            <person name="Holt C."/>
            <person name="Huitema E."/>
            <person name="Raffaele S."/>
            <person name="Robideau G.P."/>
            <person name="Thines M."/>
            <person name="Win J."/>
            <person name="Zerillo M.M."/>
            <person name="Beakes G.W."/>
            <person name="Boore J.L."/>
            <person name="Busam D."/>
            <person name="Dumas B."/>
            <person name="Ferriera S."/>
            <person name="Fuerstenberg S.I."/>
            <person name="Gachon C.M."/>
            <person name="Gaulin E."/>
            <person name="Govers F."/>
            <person name="Grenville-Briggs L."/>
            <person name="Horner N."/>
            <person name="Hostetler J."/>
            <person name="Jiang R.H."/>
            <person name="Johnson J."/>
            <person name="Krajaejun T."/>
            <person name="Lin H."/>
            <person name="Meijer H.J."/>
            <person name="Moore B."/>
            <person name="Morris P."/>
            <person name="Phuntmart V."/>
            <person name="Puiu D."/>
            <person name="Shetty J."/>
            <person name="Stajich J.E."/>
            <person name="Tripathy S."/>
            <person name="Wawra S."/>
            <person name="van West P."/>
            <person name="Whitty B.R."/>
            <person name="Coutinho P.M."/>
            <person name="Henrissat B."/>
            <person name="Martin F."/>
            <person name="Thomas P.D."/>
            <person name="Tyler B.M."/>
            <person name="De Vries R.P."/>
            <person name="Kamoun S."/>
            <person name="Yandell M."/>
            <person name="Tisserat N."/>
            <person name="Buell C.R."/>
        </authorList>
    </citation>
    <scope>NUCLEOTIDE SEQUENCE</scope>
    <source>
        <strain evidence="12">DAOM:BR144</strain>
    </source>
</reference>
<keyword evidence="4 10" id="KW-0812">Transmembrane</keyword>
<evidence type="ECO:0000313" key="12">
    <source>
        <dbReference type="Proteomes" id="UP000019132"/>
    </source>
</evidence>
<comment type="similarity">
    <text evidence="7">Belongs to the fluoride channel Fluc/FEX (TC 1.A.43) family.</text>
</comment>
<dbReference type="STRING" id="431595.K3WL52"/>
<feature type="region of interest" description="Disordered" evidence="9">
    <location>
        <begin position="1"/>
        <end position="26"/>
    </location>
</feature>
<dbReference type="InterPro" id="IPR003691">
    <property type="entry name" value="FluC"/>
</dbReference>
<dbReference type="OMA" id="LQSYGFW"/>
<evidence type="ECO:0000256" key="1">
    <source>
        <dbReference type="ARBA" id="ARBA00002598"/>
    </source>
</evidence>
<dbReference type="eggNOG" id="ENOG502RWCA">
    <property type="taxonomic scope" value="Eukaryota"/>
</dbReference>
<evidence type="ECO:0000256" key="8">
    <source>
        <dbReference type="ARBA" id="ARBA00035585"/>
    </source>
</evidence>
<comment type="subcellular location">
    <subcellularLocation>
        <location evidence="2">Cell membrane</location>
        <topology evidence="2">Multi-pass membrane protein</topology>
    </subcellularLocation>
</comment>
<dbReference type="EnsemblProtists" id="PYU1_T005694">
    <property type="protein sequence ID" value="PYU1_T005694"/>
    <property type="gene ID" value="PYU1_G005683"/>
</dbReference>
<keyword evidence="3" id="KW-1003">Cell membrane</keyword>
<evidence type="ECO:0000256" key="6">
    <source>
        <dbReference type="ARBA" id="ARBA00023136"/>
    </source>
</evidence>
<evidence type="ECO:0000313" key="11">
    <source>
        <dbReference type="EnsemblProtists" id="PYU1_T005694"/>
    </source>
</evidence>
<dbReference type="AlphaFoldDB" id="K3WL52"/>
<feature type="transmembrane region" description="Helical" evidence="10">
    <location>
        <begin position="255"/>
        <end position="274"/>
    </location>
</feature>
<feature type="transmembrane region" description="Helical" evidence="10">
    <location>
        <begin position="109"/>
        <end position="128"/>
    </location>
</feature>
<feature type="transmembrane region" description="Helical" evidence="10">
    <location>
        <begin position="38"/>
        <end position="60"/>
    </location>
</feature>
<feature type="transmembrane region" description="Helical" evidence="10">
    <location>
        <begin position="80"/>
        <end position="97"/>
    </location>
</feature>
<dbReference type="EMBL" id="GL376573">
    <property type="status" value="NOT_ANNOTATED_CDS"/>
    <property type="molecule type" value="Genomic_DNA"/>
</dbReference>
<feature type="transmembrane region" description="Helical" evidence="10">
    <location>
        <begin position="140"/>
        <end position="159"/>
    </location>
</feature>
<dbReference type="HOGENOM" id="CLU_035879_0_0_1"/>